<dbReference type="EMBL" id="CP003179">
    <property type="protein sequence ID" value="AEW05707.1"/>
    <property type="molecule type" value="Genomic_DNA"/>
</dbReference>
<protein>
    <submittedName>
        <fullName evidence="4">Glycosyl transferase group 1</fullName>
    </submittedName>
</protein>
<dbReference type="FunFam" id="3.40.50.2000:FF:000119">
    <property type="entry name" value="Glycosyl transferase group 1"/>
    <property type="match status" value="1"/>
</dbReference>
<proteinExistence type="predicted"/>
<dbReference type="PATRIC" id="fig|679936.5.peg.2315"/>
<dbReference type="Gene3D" id="3.40.50.2000">
    <property type="entry name" value="Glycogen Phosphorylase B"/>
    <property type="match status" value="3"/>
</dbReference>
<evidence type="ECO:0000259" key="2">
    <source>
        <dbReference type="Pfam" id="PF00534"/>
    </source>
</evidence>
<dbReference type="AlphaFoldDB" id="G8TU35"/>
<evidence type="ECO:0000259" key="3">
    <source>
        <dbReference type="Pfam" id="PF13439"/>
    </source>
</evidence>
<evidence type="ECO:0000313" key="4">
    <source>
        <dbReference type="EMBL" id="AEW05707.1"/>
    </source>
</evidence>
<accession>G8TU35</accession>
<dbReference type="GO" id="GO:0016757">
    <property type="term" value="F:glycosyltransferase activity"/>
    <property type="evidence" value="ECO:0007669"/>
    <property type="project" value="InterPro"/>
</dbReference>
<dbReference type="CDD" id="cd03801">
    <property type="entry name" value="GT4_PimA-like"/>
    <property type="match status" value="1"/>
</dbReference>
<dbReference type="CDD" id="cd03809">
    <property type="entry name" value="GT4_MtfB-like"/>
    <property type="match status" value="1"/>
</dbReference>
<dbReference type="GO" id="GO:0009103">
    <property type="term" value="P:lipopolysaccharide biosynthetic process"/>
    <property type="evidence" value="ECO:0007669"/>
    <property type="project" value="TreeGrafter"/>
</dbReference>
<dbReference type="InterPro" id="IPR001296">
    <property type="entry name" value="Glyco_trans_1"/>
</dbReference>
<feature type="domain" description="Glycosyl transferase family 1" evidence="2">
    <location>
        <begin position="225"/>
        <end position="380"/>
    </location>
</feature>
<dbReference type="Pfam" id="PF13439">
    <property type="entry name" value="Glyco_transf_4"/>
    <property type="match status" value="1"/>
</dbReference>
<feature type="domain" description="Glycosyltransferase subfamily 4-like N-terminal" evidence="3">
    <location>
        <begin position="18"/>
        <end position="201"/>
    </location>
</feature>
<dbReference type="SUPFAM" id="SSF53756">
    <property type="entry name" value="UDP-Glycosyltransferase/glycogen phosphorylase"/>
    <property type="match status" value="2"/>
</dbReference>
<reference evidence="5" key="1">
    <citation type="submission" date="2011-12" db="EMBL/GenBank/DDBJ databases">
        <title>The complete genome of chromosome of Sulfobacillus acidophilus DSM 10332.</title>
        <authorList>
            <person name="Lucas S."/>
            <person name="Han J."/>
            <person name="Lapidus A."/>
            <person name="Bruce D."/>
            <person name="Goodwin L."/>
            <person name="Pitluck S."/>
            <person name="Peters L."/>
            <person name="Kyrpides N."/>
            <person name="Mavromatis K."/>
            <person name="Ivanova N."/>
            <person name="Mikhailova N."/>
            <person name="Chertkov O."/>
            <person name="Saunders E."/>
            <person name="Detter J.C."/>
            <person name="Tapia R."/>
            <person name="Han C."/>
            <person name="Land M."/>
            <person name="Hauser L."/>
            <person name="Markowitz V."/>
            <person name="Cheng J.-F."/>
            <person name="Hugenholtz P."/>
            <person name="Woyke T."/>
            <person name="Wu D."/>
            <person name="Pukall R."/>
            <person name="Gehrich-Schroeter G."/>
            <person name="Schneider S."/>
            <person name="Klenk H.-P."/>
            <person name="Eisen J.A."/>
        </authorList>
    </citation>
    <scope>NUCLEOTIDE SEQUENCE [LARGE SCALE GENOMIC DNA]</scope>
    <source>
        <strain evidence="5">ATCC 700253 / DSM 10332 / NAL</strain>
    </source>
</reference>
<dbReference type="STRING" id="679936.Sulac_2234"/>
<name>G8TU35_SULAD</name>
<organism evidence="4 5">
    <name type="scientific">Sulfobacillus acidophilus (strain ATCC 700253 / DSM 10332 / NAL)</name>
    <dbReference type="NCBI Taxonomy" id="679936"/>
    <lineage>
        <taxon>Bacteria</taxon>
        <taxon>Bacillati</taxon>
        <taxon>Bacillota</taxon>
        <taxon>Clostridia</taxon>
        <taxon>Eubacteriales</taxon>
        <taxon>Clostridiales Family XVII. Incertae Sedis</taxon>
        <taxon>Sulfobacillus</taxon>
    </lineage>
</organism>
<feature type="domain" description="Glycosyl transferase family 1" evidence="2">
    <location>
        <begin position="615"/>
        <end position="785"/>
    </location>
</feature>
<keyword evidence="5" id="KW-1185">Reference proteome</keyword>
<dbReference type="KEGG" id="sap:Sulac_2234"/>
<dbReference type="PANTHER" id="PTHR46401:SF2">
    <property type="entry name" value="GLYCOSYLTRANSFERASE WBBK-RELATED"/>
    <property type="match status" value="1"/>
</dbReference>
<evidence type="ECO:0000313" key="5">
    <source>
        <dbReference type="Proteomes" id="UP000005439"/>
    </source>
</evidence>
<dbReference type="PANTHER" id="PTHR46401">
    <property type="entry name" value="GLYCOSYLTRANSFERASE WBBK-RELATED"/>
    <property type="match status" value="1"/>
</dbReference>
<dbReference type="Proteomes" id="UP000005439">
    <property type="component" value="Chromosome"/>
</dbReference>
<reference evidence="4 5" key="2">
    <citation type="journal article" date="2012" name="Stand. Genomic Sci.">
        <title>Complete genome sequence of the moderately thermophilic mineral-sulfide-oxidizing firmicute Sulfobacillus acidophilus type strain (NAL(T)).</title>
        <authorList>
            <person name="Anderson I."/>
            <person name="Chertkov O."/>
            <person name="Chen A."/>
            <person name="Saunders E."/>
            <person name="Lapidus A."/>
            <person name="Nolan M."/>
            <person name="Lucas S."/>
            <person name="Hammon N."/>
            <person name="Deshpande S."/>
            <person name="Cheng J.F."/>
            <person name="Han C."/>
            <person name="Tapia R."/>
            <person name="Goodwin L.A."/>
            <person name="Pitluck S."/>
            <person name="Liolios K."/>
            <person name="Pagani I."/>
            <person name="Ivanova N."/>
            <person name="Mikhailova N."/>
            <person name="Pati A."/>
            <person name="Palaniappan K."/>
            <person name="Land M."/>
            <person name="Pan C."/>
            <person name="Rohde M."/>
            <person name="Pukall R."/>
            <person name="Goker M."/>
            <person name="Detter J.C."/>
            <person name="Woyke T."/>
            <person name="Bristow J."/>
            <person name="Eisen J.A."/>
            <person name="Markowitz V."/>
            <person name="Hugenholtz P."/>
            <person name="Kyrpides N.C."/>
            <person name="Klenk H.P."/>
            <person name="Mavromatis K."/>
        </authorList>
    </citation>
    <scope>NUCLEOTIDE SEQUENCE [LARGE SCALE GENOMIC DNA]</scope>
    <source>
        <strain evidence="5">ATCC 700253 / DSM 10332 / NAL</strain>
    </source>
</reference>
<keyword evidence="1 4" id="KW-0808">Transferase</keyword>
<gene>
    <name evidence="4" type="ordered locus">Sulac_2234</name>
</gene>
<dbReference type="Pfam" id="PF00534">
    <property type="entry name" value="Glycos_transf_1"/>
    <property type="match status" value="2"/>
</dbReference>
<dbReference type="InterPro" id="IPR028098">
    <property type="entry name" value="Glyco_trans_4-like_N"/>
</dbReference>
<sequence length="1076" mass="123203">MRILLDVQGAQGISKNRGIGRYTYELAMALVKAPREHEFHILLNGLYPESAETLRSSFAQFVDPHAIHVWEPPALIRFQNESARTRRLIAEKMYEAVVASIKPDLVHIFSIFEGYVDDIVSSIHTFVDKPKISVTLYDLIPLIYPDIYLSDPIILHGYMTQLEHLKRADMWLAISESSRQEAIKWLNLPDYRVVNVFSGVDNKFHSIELSQEDKQRLLARYGINGPFIMYTGGEDPRKNLTGLIQAYALLPKELIQQYQLVFVGKFTQAEVDRLQRVAHSRGLRTNDVNFIGYVADEDLVGLYNTCDLFVFPSLHEGFGLPVLEAMACGAAVIGSNNTSVREIINRSDALFDPHDYDGMSKKITEVLMDREYRQHLREYGLIRAKEFSWNKVAEFALRAFSKFESFTQKEVFGYSGRRLKLAYISPLPPQKTGIANYSVSLLKQLSRFYDITVIVNQENVTDPWIMAVCDIKQPEWFTDHFRRFDRVIYHFGNSEYHQYMFDLLQQIPGVVVLHDFFLSGILAHEEVNRMAGPVWTREIYKCIGYPGVKERFLSRDLKEIIERYPCNHSVIEQSLGIIVHSHHAQHLGQQWFTPETVSLWKVLPHLKALPTKIDRNAARRFLGYSANDFVVCSFGFLAPIKLIDTLIGSWKESRLSSEPECHLVLVGQPISDDYQRELKSLIGKQEQIRITGYVSPDLYEIYLQAADVAVQLREISHGETSGAVLDCLSYGIPTVVNSIGAFSEIPSNSIIRIEHPVNPQQLIEVLDTLYIEKALRHRYGENGREYIRLSHNPWEVGERFMEAIEDFYQPQNNLVNELLREVSKDGLTFQDLSSLAYSLGRTFSIPRKDVQILIDVSGLVSGTFKGVLAQVVLKITNQVLDLKRNGYRFEPIYHLNGTWRYARQFVLEKFLGVKTKVFEDDIVEIQQCDMFLGFDFLVPTSKVTSNHRSLFNDLKNKGGKVFFVLSDLHSFPKSDYCSLGSANGIISLSKTILSELIRKLSSCYSVHAHDGLPIGWIKFGGDMDSVSYELRDDVEQIEQSEINGPVEWESSAQQLFELITNPTHPQWIYKWEPTIP</sequence>
<dbReference type="HOGENOM" id="CLU_005199_0_1_9"/>
<evidence type="ECO:0000256" key="1">
    <source>
        <dbReference type="ARBA" id="ARBA00022679"/>
    </source>
</evidence>